<proteinExistence type="predicted"/>
<dbReference type="InterPro" id="IPR010298">
    <property type="entry name" value="YacP-like"/>
</dbReference>
<feature type="compositionally biased region" description="Basic and acidic residues" evidence="1">
    <location>
        <begin position="231"/>
        <end position="241"/>
    </location>
</feature>
<dbReference type="PANTHER" id="PTHR34547:SF1">
    <property type="entry name" value="YACP-LIKE NYN DOMAIN PROTEIN"/>
    <property type="match status" value="1"/>
</dbReference>
<organism evidence="2 3">
    <name type="scientific">Glycomyces sambucus</name>
    <dbReference type="NCBI Taxonomy" id="380244"/>
    <lineage>
        <taxon>Bacteria</taxon>
        <taxon>Bacillati</taxon>
        <taxon>Actinomycetota</taxon>
        <taxon>Actinomycetes</taxon>
        <taxon>Glycomycetales</taxon>
        <taxon>Glycomycetaceae</taxon>
        <taxon>Glycomyces</taxon>
    </lineage>
</organism>
<dbReference type="AlphaFoldDB" id="A0A1G9DQX9"/>
<dbReference type="EMBL" id="FNGF01000001">
    <property type="protein sequence ID" value="SDK66234.1"/>
    <property type="molecule type" value="Genomic_DNA"/>
</dbReference>
<name>A0A1G9DQX9_9ACTN</name>
<dbReference type="STRING" id="380244.SAMN05216298_1044"/>
<sequence>MSSGDETSGAGPDAGLPEAPASAAAGDEGAAEGDPSERTEGDPFQQAEGDPSQRAEPGAMVFLTEPVRRRAVEIAAVAMPGLAPGRVPARLRRFLKFSPAKRAKLAKGDLAAALDRDEAFREGLAEVLASADSPLIGVISGGGAVSPMADPVEVAALTYLLRPQGWRELIASAVEAIPEAPEAPPAAAGPDEAGRKRLASLEKENAKLRGALADQRAAAGTLQEELRRARRDLKDAEERAAKAAGDLAAEKGRLKHADTERRSERRRLESEVESLRGQLDRARKADREQERLASSRLWLLMETLSGAATGLRRELGLEPVDDRPADYIAEEYCDDPEERPFEGSRGLEGTDPQRLDHLLSLPNPHLIVDGYNVTISAWGETLTLEQQRNRLVHGLGTVAAQTNAEITVVFDGADAIFGAKPSARGVRVLFSAKGQIADDVVVELARVEPEGRPVVVVSSDQEVADRVRREGAYPVPSPVLVRWLQRI</sequence>
<protein>
    <submittedName>
        <fullName evidence="2">Predicted RNA-binding protein containing a PIN domain</fullName>
    </submittedName>
</protein>
<feature type="region of interest" description="Disordered" evidence="1">
    <location>
        <begin position="231"/>
        <end position="275"/>
    </location>
</feature>
<evidence type="ECO:0000313" key="2">
    <source>
        <dbReference type="EMBL" id="SDK66234.1"/>
    </source>
</evidence>
<feature type="compositionally biased region" description="Low complexity" evidence="1">
    <location>
        <begin position="13"/>
        <end position="28"/>
    </location>
</feature>
<accession>A0A1G9DQX9</accession>
<feature type="region of interest" description="Disordered" evidence="1">
    <location>
        <begin position="1"/>
        <end position="59"/>
    </location>
</feature>
<dbReference type="PANTHER" id="PTHR34547">
    <property type="entry name" value="YACP-LIKE NYN DOMAIN PROTEIN"/>
    <property type="match status" value="1"/>
</dbReference>
<feature type="compositionally biased region" description="Basic and acidic residues" evidence="1">
    <location>
        <begin position="248"/>
        <end position="275"/>
    </location>
</feature>
<evidence type="ECO:0000313" key="3">
    <source>
        <dbReference type="Proteomes" id="UP000198662"/>
    </source>
</evidence>
<keyword evidence="3" id="KW-1185">Reference proteome</keyword>
<dbReference type="Pfam" id="PF05991">
    <property type="entry name" value="NYN_YacP"/>
    <property type="match status" value="1"/>
</dbReference>
<reference evidence="3" key="1">
    <citation type="submission" date="2016-10" db="EMBL/GenBank/DDBJ databases">
        <authorList>
            <person name="Varghese N."/>
            <person name="Submissions S."/>
        </authorList>
    </citation>
    <scope>NUCLEOTIDE SEQUENCE [LARGE SCALE GENOMIC DNA]</scope>
    <source>
        <strain evidence="3">CGMCC 4.3147</strain>
    </source>
</reference>
<dbReference type="Proteomes" id="UP000198662">
    <property type="component" value="Unassembled WGS sequence"/>
</dbReference>
<dbReference type="RefSeq" id="WP_091043827.1">
    <property type="nucleotide sequence ID" value="NZ_FNGF01000001.1"/>
</dbReference>
<evidence type="ECO:0000256" key="1">
    <source>
        <dbReference type="SAM" id="MobiDB-lite"/>
    </source>
</evidence>
<dbReference type="OrthoDB" id="5145920at2"/>
<gene>
    <name evidence="2" type="ORF">SAMN05216298_1044</name>
</gene>